<dbReference type="PANTHER" id="PTHR13647">
    <property type="entry name" value="INSULIN-LIKE PEPTIDE 2-RELATED"/>
    <property type="match status" value="1"/>
</dbReference>
<keyword evidence="4" id="KW-0732">Signal</keyword>
<gene>
    <name evidence="9" type="primary">Dwil\GK10979</name>
    <name evidence="9" type="ORF">Dwil_GK10979</name>
</gene>
<dbReference type="AlphaFoldDB" id="B4N494"/>
<dbReference type="GO" id="GO:0005179">
    <property type="term" value="F:hormone activity"/>
    <property type="evidence" value="ECO:0007669"/>
    <property type="project" value="InterPro"/>
</dbReference>
<evidence type="ECO:0000256" key="3">
    <source>
        <dbReference type="ARBA" id="ARBA00022685"/>
    </source>
</evidence>
<dbReference type="Pfam" id="PF00049">
    <property type="entry name" value="Insulin"/>
    <property type="match status" value="1"/>
</dbReference>
<keyword evidence="3" id="KW-0165">Cleavage on pair of basic residues</keyword>
<feature type="transmembrane region" description="Helical" evidence="7">
    <location>
        <begin position="21"/>
        <end position="42"/>
    </location>
</feature>
<dbReference type="InterPro" id="IPR022352">
    <property type="entry name" value="Ins/IGF/rlx"/>
</dbReference>
<comment type="subcellular location">
    <subcellularLocation>
        <location evidence="6">Secreted</location>
    </subcellularLocation>
</comment>
<evidence type="ECO:0000259" key="8">
    <source>
        <dbReference type="SMART" id="SM00078"/>
    </source>
</evidence>
<dbReference type="PhylomeDB" id="B4N494"/>
<dbReference type="Gene3D" id="1.10.100.10">
    <property type="entry name" value="Insulin-like"/>
    <property type="match status" value="1"/>
</dbReference>
<evidence type="ECO:0000313" key="9">
    <source>
        <dbReference type="EMBL" id="EDW78968.1"/>
    </source>
</evidence>
<dbReference type="PANTHER" id="PTHR13647:SF4">
    <property type="entry name" value="INSULIN-LIKE PEPTIDE 1-RELATED"/>
    <property type="match status" value="1"/>
</dbReference>
<dbReference type="FunCoup" id="B4N494">
    <property type="interactions" value="215"/>
</dbReference>
<keyword evidence="6" id="KW-0964">Secreted</keyword>
<dbReference type="OrthoDB" id="10019596at2759"/>
<dbReference type="SMART" id="SM00078">
    <property type="entry name" value="IlGF"/>
    <property type="match status" value="1"/>
</dbReference>
<evidence type="ECO:0000256" key="1">
    <source>
        <dbReference type="ARBA" id="ARBA00009034"/>
    </source>
</evidence>
<dbReference type="eggNOG" id="ENOG502S3FQ">
    <property type="taxonomic scope" value="Eukaryota"/>
</dbReference>
<keyword evidence="5" id="KW-1015">Disulfide bond</keyword>
<comment type="similarity">
    <text evidence="1 6">Belongs to the insulin family.</text>
</comment>
<dbReference type="PROSITE" id="PS00262">
    <property type="entry name" value="INSULIN"/>
    <property type="match status" value="1"/>
</dbReference>
<dbReference type="InterPro" id="IPR022353">
    <property type="entry name" value="Insulin_CS"/>
</dbReference>
<organism evidence="9 10">
    <name type="scientific">Drosophila willistoni</name>
    <name type="common">Fruit fly</name>
    <dbReference type="NCBI Taxonomy" id="7260"/>
    <lineage>
        <taxon>Eukaryota</taxon>
        <taxon>Metazoa</taxon>
        <taxon>Ecdysozoa</taxon>
        <taxon>Arthropoda</taxon>
        <taxon>Hexapoda</taxon>
        <taxon>Insecta</taxon>
        <taxon>Pterygota</taxon>
        <taxon>Neoptera</taxon>
        <taxon>Endopterygota</taxon>
        <taxon>Diptera</taxon>
        <taxon>Brachycera</taxon>
        <taxon>Muscomorpha</taxon>
        <taxon>Ephydroidea</taxon>
        <taxon>Drosophilidae</taxon>
        <taxon>Drosophila</taxon>
        <taxon>Sophophora</taxon>
    </lineage>
</organism>
<keyword evidence="7" id="KW-1133">Transmembrane helix</keyword>
<dbReference type="PRINTS" id="PR00276">
    <property type="entry name" value="INSULINFAMLY"/>
</dbReference>
<evidence type="ECO:0000313" key="10">
    <source>
        <dbReference type="Proteomes" id="UP000007798"/>
    </source>
</evidence>
<keyword evidence="7" id="KW-0812">Transmembrane</keyword>
<sequence length="148" mass="16537">MVDNSAVYGSSRKGGARGARLHLQLMLAMVPIMVIIYLTVAVQSHQFHVGTQKLCGQALSDTLDVVCIFGYNTMPMATPEPYALSPLLSNFYGTEVLIKTRRQRRQGGRGIYDECCRNSCSYAELAAYCLQPPTNKDDKESKQKRQQR</sequence>
<feature type="domain" description="Insulin-like" evidence="8">
    <location>
        <begin position="52"/>
        <end position="129"/>
    </location>
</feature>
<evidence type="ECO:0000256" key="4">
    <source>
        <dbReference type="ARBA" id="ARBA00022729"/>
    </source>
</evidence>
<reference evidence="9 10" key="1">
    <citation type="journal article" date="2007" name="Nature">
        <title>Evolution of genes and genomes on the Drosophila phylogeny.</title>
        <authorList>
            <consortium name="Drosophila 12 Genomes Consortium"/>
            <person name="Clark A.G."/>
            <person name="Eisen M.B."/>
            <person name="Smith D.R."/>
            <person name="Bergman C.M."/>
            <person name="Oliver B."/>
            <person name="Markow T.A."/>
            <person name="Kaufman T.C."/>
            <person name="Kellis M."/>
            <person name="Gelbart W."/>
            <person name="Iyer V.N."/>
            <person name="Pollard D.A."/>
            <person name="Sackton T.B."/>
            <person name="Larracuente A.M."/>
            <person name="Singh N.D."/>
            <person name="Abad J.P."/>
            <person name="Abt D.N."/>
            <person name="Adryan B."/>
            <person name="Aguade M."/>
            <person name="Akashi H."/>
            <person name="Anderson W.W."/>
            <person name="Aquadro C.F."/>
            <person name="Ardell D.H."/>
            <person name="Arguello R."/>
            <person name="Artieri C.G."/>
            <person name="Barbash D.A."/>
            <person name="Barker D."/>
            <person name="Barsanti P."/>
            <person name="Batterham P."/>
            <person name="Batzoglou S."/>
            <person name="Begun D."/>
            <person name="Bhutkar A."/>
            <person name="Blanco E."/>
            <person name="Bosak S.A."/>
            <person name="Bradley R.K."/>
            <person name="Brand A.D."/>
            <person name="Brent M.R."/>
            <person name="Brooks A.N."/>
            <person name="Brown R.H."/>
            <person name="Butlin R.K."/>
            <person name="Caggese C."/>
            <person name="Calvi B.R."/>
            <person name="Bernardo de Carvalho A."/>
            <person name="Caspi A."/>
            <person name="Castrezana S."/>
            <person name="Celniker S.E."/>
            <person name="Chang J.L."/>
            <person name="Chapple C."/>
            <person name="Chatterji S."/>
            <person name="Chinwalla A."/>
            <person name="Civetta A."/>
            <person name="Clifton S.W."/>
            <person name="Comeron J.M."/>
            <person name="Costello J.C."/>
            <person name="Coyne J.A."/>
            <person name="Daub J."/>
            <person name="David R.G."/>
            <person name="Delcher A.L."/>
            <person name="Delehaunty K."/>
            <person name="Do C.B."/>
            <person name="Ebling H."/>
            <person name="Edwards K."/>
            <person name="Eickbush T."/>
            <person name="Evans J.D."/>
            <person name="Filipski A."/>
            <person name="Findeiss S."/>
            <person name="Freyhult E."/>
            <person name="Fulton L."/>
            <person name="Fulton R."/>
            <person name="Garcia A.C."/>
            <person name="Gardiner A."/>
            <person name="Garfield D.A."/>
            <person name="Garvin B.E."/>
            <person name="Gibson G."/>
            <person name="Gilbert D."/>
            <person name="Gnerre S."/>
            <person name="Godfrey J."/>
            <person name="Good R."/>
            <person name="Gotea V."/>
            <person name="Gravely B."/>
            <person name="Greenberg A.J."/>
            <person name="Griffiths-Jones S."/>
            <person name="Gross S."/>
            <person name="Guigo R."/>
            <person name="Gustafson E.A."/>
            <person name="Haerty W."/>
            <person name="Hahn M.W."/>
            <person name="Halligan D.L."/>
            <person name="Halpern A.L."/>
            <person name="Halter G.M."/>
            <person name="Han M.V."/>
            <person name="Heger A."/>
            <person name="Hillier L."/>
            <person name="Hinrichs A.S."/>
            <person name="Holmes I."/>
            <person name="Hoskins R.A."/>
            <person name="Hubisz M.J."/>
            <person name="Hultmark D."/>
            <person name="Huntley M.A."/>
            <person name="Jaffe D.B."/>
            <person name="Jagadeeshan S."/>
            <person name="Jeck W.R."/>
            <person name="Johnson J."/>
            <person name="Jones C.D."/>
            <person name="Jordan W.C."/>
            <person name="Karpen G.H."/>
            <person name="Kataoka E."/>
            <person name="Keightley P.D."/>
            <person name="Kheradpour P."/>
            <person name="Kirkness E.F."/>
            <person name="Koerich L.B."/>
            <person name="Kristiansen K."/>
            <person name="Kudrna D."/>
            <person name="Kulathinal R.J."/>
            <person name="Kumar S."/>
            <person name="Kwok R."/>
            <person name="Lander E."/>
            <person name="Langley C.H."/>
            <person name="Lapoint R."/>
            <person name="Lazzaro B.P."/>
            <person name="Lee S.J."/>
            <person name="Levesque L."/>
            <person name="Li R."/>
            <person name="Lin C.F."/>
            <person name="Lin M.F."/>
            <person name="Lindblad-Toh K."/>
            <person name="Llopart A."/>
            <person name="Long M."/>
            <person name="Low L."/>
            <person name="Lozovsky E."/>
            <person name="Lu J."/>
            <person name="Luo M."/>
            <person name="Machado C.A."/>
            <person name="Makalowski W."/>
            <person name="Marzo M."/>
            <person name="Matsuda M."/>
            <person name="Matzkin L."/>
            <person name="McAllister B."/>
            <person name="McBride C.S."/>
            <person name="McKernan B."/>
            <person name="McKernan K."/>
            <person name="Mendez-Lago M."/>
            <person name="Minx P."/>
            <person name="Mollenhauer M.U."/>
            <person name="Montooth K."/>
            <person name="Mount S.M."/>
            <person name="Mu X."/>
            <person name="Myers E."/>
            <person name="Negre B."/>
            <person name="Newfeld S."/>
            <person name="Nielsen R."/>
            <person name="Noor M.A."/>
            <person name="O'Grady P."/>
            <person name="Pachter L."/>
            <person name="Papaceit M."/>
            <person name="Parisi M.J."/>
            <person name="Parisi M."/>
            <person name="Parts L."/>
            <person name="Pedersen J.S."/>
            <person name="Pesole G."/>
            <person name="Phillippy A.M."/>
            <person name="Ponting C.P."/>
            <person name="Pop M."/>
            <person name="Porcelli D."/>
            <person name="Powell J.R."/>
            <person name="Prohaska S."/>
            <person name="Pruitt K."/>
            <person name="Puig M."/>
            <person name="Quesneville H."/>
            <person name="Ram K.R."/>
            <person name="Rand D."/>
            <person name="Rasmussen M.D."/>
            <person name="Reed L.K."/>
            <person name="Reenan R."/>
            <person name="Reily A."/>
            <person name="Remington K.A."/>
            <person name="Rieger T.T."/>
            <person name="Ritchie M.G."/>
            <person name="Robin C."/>
            <person name="Rogers Y.H."/>
            <person name="Rohde C."/>
            <person name="Rozas J."/>
            <person name="Rubenfield M.J."/>
            <person name="Ruiz A."/>
            <person name="Russo S."/>
            <person name="Salzberg S.L."/>
            <person name="Sanchez-Gracia A."/>
            <person name="Saranga D.J."/>
            <person name="Sato H."/>
            <person name="Schaeffer S.W."/>
            <person name="Schatz M.C."/>
            <person name="Schlenke T."/>
            <person name="Schwartz R."/>
            <person name="Segarra C."/>
            <person name="Singh R.S."/>
            <person name="Sirot L."/>
            <person name="Sirota M."/>
            <person name="Sisneros N.B."/>
            <person name="Smith C.D."/>
            <person name="Smith T.F."/>
            <person name="Spieth J."/>
            <person name="Stage D.E."/>
            <person name="Stark A."/>
            <person name="Stephan W."/>
            <person name="Strausberg R.L."/>
            <person name="Strempel S."/>
            <person name="Sturgill D."/>
            <person name="Sutton G."/>
            <person name="Sutton G.G."/>
            <person name="Tao W."/>
            <person name="Teichmann S."/>
            <person name="Tobari Y.N."/>
            <person name="Tomimura Y."/>
            <person name="Tsolas J.M."/>
            <person name="Valente V.L."/>
            <person name="Venter E."/>
            <person name="Venter J.C."/>
            <person name="Vicario S."/>
            <person name="Vieira F.G."/>
            <person name="Vilella A.J."/>
            <person name="Villasante A."/>
            <person name="Walenz B."/>
            <person name="Wang J."/>
            <person name="Wasserman M."/>
            <person name="Watts T."/>
            <person name="Wilson D."/>
            <person name="Wilson R.K."/>
            <person name="Wing R.A."/>
            <person name="Wolfner M.F."/>
            <person name="Wong A."/>
            <person name="Wong G.K."/>
            <person name="Wu C.I."/>
            <person name="Wu G."/>
            <person name="Yamamoto D."/>
            <person name="Yang H.P."/>
            <person name="Yang S.P."/>
            <person name="Yorke J.A."/>
            <person name="Yoshida K."/>
            <person name="Zdobnov E."/>
            <person name="Zhang P."/>
            <person name="Zhang Y."/>
            <person name="Zimin A.V."/>
            <person name="Baldwin J."/>
            <person name="Abdouelleil A."/>
            <person name="Abdulkadir J."/>
            <person name="Abebe A."/>
            <person name="Abera B."/>
            <person name="Abreu J."/>
            <person name="Acer S.C."/>
            <person name="Aftuck L."/>
            <person name="Alexander A."/>
            <person name="An P."/>
            <person name="Anderson E."/>
            <person name="Anderson S."/>
            <person name="Arachi H."/>
            <person name="Azer M."/>
            <person name="Bachantsang P."/>
            <person name="Barry A."/>
            <person name="Bayul T."/>
            <person name="Berlin A."/>
            <person name="Bessette D."/>
            <person name="Bloom T."/>
            <person name="Blye J."/>
            <person name="Boguslavskiy L."/>
            <person name="Bonnet C."/>
            <person name="Boukhgalter B."/>
            <person name="Bourzgui I."/>
            <person name="Brown A."/>
            <person name="Cahill P."/>
            <person name="Channer S."/>
            <person name="Cheshatsang Y."/>
            <person name="Chuda L."/>
            <person name="Citroen M."/>
            <person name="Collymore A."/>
            <person name="Cooke P."/>
            <person name="Costello M."/>
            <person name="D'Aco K."/>
            <person name="Daza R."/>
            <person name="De Haan G."/>
            <person name="DeGray S."/>
            <person name="DeMaso C."/>
            <person name="Dhargay N."/>
            <person name="Dooley K."/>
            <person name="Dooley E."/>
            <person name="Doricent M."/>
            <person name="Dorje P."/>
            <person name="Dorjee K."/>
            <person name="Dupes A."/>
            <person name="Elong R."/>
            <person name="Falk J."/>
            <person name="Farina A."/>
            <person name="Faro S."/>
            <person name="Ferguson D."/>
            <person name="Fisher S."/>
            <person name="Foley C.D."/>
            <person name="Franke A."/>
            <person name="Friedrich D."/>
            <person name="Gadbois L."/>
            <person name="Gearin G."/>
            <person name="Gearin C.R."/>
            <person name="Giannoukos G."/>
            <person name="Goode T."/>
            <person name="Graham J."/>
            <person name="Grandbois E."/>
            <person name="Grewal S."/>
            <person name="Gyaltsen K."/>
            <person name="Hafez N."/>
            <person name="Hagos B."/>
            <person name="Hall J."/>
            <person name="Henson C."/>
            <person name="Hollinger A."/>
            <person name="Honan T."/>
            <person name="Huard M.D."/>
            <person name="Hughes L."/>
            <person name="Hurhula B."/>
            <person name="Husby M.E."/>
            <person name="Kamat A."/>
            <person name="Kanga B."/>
            <person name="Kashin S."/>
            <person name="Khazanovich D."/>
            <person name="Kisner P."/>
            <person name="Lance K."/>
            <person name="Lara M."/>
            <person name="Lee W."/>
            <person name="Lennon N."/>
            <person name="Letendre F."/>
            <person name="LeVine R."/>
            <person name="Lipovsky A."/>
            <person name="Liu X."/>
            <person name="Liu J."/>
            <person name="Liu S."/>
            <person name="Lokyitsang T."/>
            <person name="Lokyitsang Y."/>
            <person name="Lubonja R."/>
            <person name="Lui A."/>
            <person name="MacDonald P."/>
            <person name="Magnisalis V."/>
            <person name="Maru K."/>
            <person name="Matthews C."/>
            <person name="McCusker W."/>
            <person name="McDonough S."/>
            <person name="Mehta T."/>
            <person name="Meldrim J."/>
            <person name="Meneus L."/>
            <person name="Mihai O."/>
            <person name="Mihalev A."/>
            <person name="Mihova T."/>
            <person name="Mittelman R."/>
            <person name="Mlenga V."/>
            <person name="Montmayeur A."/>
            <person name="Mulrain L."/>
            <person name="Navidi A."/>
            <person name="Naylor J."/>
            <person name="Negash T."/>
            <person name="Nguyen T."/>
            <person name="Nguyen N."/>
            <person name="Nicol R."/>
            <person name="Norbu C."/>
            <person name="Norbu N."/>
            <person name="Novod N."/>
            <person name="O'Neill B."/>
            <person name="Osman S."/>
            <person name="Markiewicz E."/>
            <person name="Oyono O.L."/>
            <person name="Patti C."/>
            <person name="Phunkhang P."/>
            <person name="Pierre F."/>
            <person name="Priest M."/>
            <person name="Raghuraman S."/>
            <person name="Rege F."/>
            <person name="Reyes R."/>
            <person name="Rise C."/>
            <person name="Rogov P."/>
            <person name="Ross K."/>
            <person name="Ryan E."/>
            <person name="Settipalli S."/>
            <person name="Shea T."/>
            <person name="Sherpa N."/>
            <person name="Shi L."/>
            <person name="Shih D."/>
            <person name="Sparrow T."/>
            <person name="Spaulding J."/>
            <person name="Stalker J."/>
            <person name="Stange-Thomann N."/>
            <person name="Stavropoulos S."/>
            <person name="Stone C."/>
            <person name="Strader C."/>
            <person name="Tesfaye S."/>
            <person name="Thomson T."/>
            <person name="Thoulutsang Y."/>
            <person name="Thoulutsang D."/>
            <person name="Topham K."/>
            <person name="Topping I."/>
            <person name="Tsamla T."/>
            <person name="Vassiliev H."/>
            <person name="Vo A."/>
            <person name="Wangchuk T."/>
            <person name="Wangdi T."/>
            <person name="Weiand M."/>
            <person name="Wilkinson J."/>
            <person name="Wilson A."/>
            <person name="Yadav S."/>
            <person name="Young G."/>
            <person name="Yu Q."/>
            <person name="Zembek L."/>
            <person name="Zhong D."/>
            <person name="Zimmer A."/>
            <person name="Zwirko Z."/>
            <person name="Jaffe D.B."/>
            <person name="Alvarez P."/>
            <person name="Brockman W."/>
            <person name="Butler J."/>
            <person name="Chin C."/>
            <person name="Gnerre S."/>
            <person name="Grabherr M."/>
            <person name="Kleber M."/>
            <person name="Mauceli E."/>
            <person name="MacCallum I."/>
        </authorList>
    </citation>
    <scope>NUCLEOTIDE SEQUENCE [LARGE SCALE GENOMIC DNA]</scope>
    <source>
        <strain evidence="10">Tucson 14030-0811.24</strain>
    </source>
</reference>
<dbReference type="CDD" id="cd04366">
    <property type="entry name" value="IlGF_insulin_bombyxin_like"/>
    <property type="match status" value="1"/>
</dbReference>
<dbReference type="InterPro" id="IPR036438">
    <property type="entry name" value="Insulin-like_sf"/>
</dbReference>
<protein>
    <recommendedName>
        <fullName evidence="8">Insulin-like domain-containing protein</fullName>
    </recommendedName>
</protein>
<evidence type="ECO:0000256" key="6">
    <source>
        <dbReference type="RuleBase" id="RU000406"/>
    </source>
</evidence>
<dbReference type="InterPro" id="IPR016179">
    <property type="entry name" value="Insulin-like"/>
</dbReference>
<dbReference type="SUPFAM" id="SSF56994">
    <property type="entry name" value="Insulin-like"/>
    <property type="match status" value="1"/>
</dbReference>
<name>B4N494_DROWI</name>
<evidence type="ECO:0000256" key="7">
    <source>
        <dbReference type="SAM" id="Phobius"/>
    </source>
</evidence>
<dbReference type="OMA" id="LMCENGF"/>
<dbReference type="STRING" id="7260.B4N494"/>
<dbReference type="GO" id="GO:0005576">
    <property type="term" value="C:extracellular region"/>
    <property type="evidence" value="ECO:0007669"/>
    <property type="project" value="UniProtKB-SubCell"/>
</dbReference>
<evidence type="ECO:0000256" key="2">
    <source>
        <dbReference type="ARBA" id="ARBA00011207"/>
    </source>
</evidence>
<dbReference type="KEGG" id="dwi:6645319"/>
<proteinExistence type="inferred from homology"/>
<dbReference type="Proteomes" id="UP000007798">
    <property type="component" value="Unassembled WGS sequence"/>
</dbReference>
<comment type="subunit">
    <text evidence="2">Heterodimer of a B chain and an A chain linked by two disulfide bonds.</text>
</comment>
<keyword evidence="10" id="KW-1185">Reference proteome</keyword>
<dbReference type="EMBL" id="CH964095">
    <property type="protein sequence ID" value="EDW78968.1"/>
    <property type="molecule type" value="Genomic_DNA"/>
</dbReference>
<keyword evidence="7" id="KW-0472">Membrane</keyword>
<evidence type="ECO:0000256" key="5">
    <source>
        <dbReference type="ARBA" id="ARBA00023157"/>
    </source>
</evidence>
<accession>B4N494</accession>
<dbReference type="HOGENOM" id="CLU_1706141_0_0_1"/>
<dbReference type="InParanoid" id="B4N494"/>